<keyword evidence="2" id="KW-1185">Reference proteome</keyword>
<gene>
    <name evidence="1" type="ORF">J2W48_002982</name>
</gene>
<dbReference type="EMBL" id="JAVDWQ010000010">
    <property type="protein sequence ID" value="MDR7211031.1"/>
    <property type="molecule type" value="Genomic_DNA"/>
</dbReference>
<dbReference type="SUPFAM" id="SSF140931">
    <property type="entry name" value="Fic-like"/>
    <property type="match status" value="1"/>
</dbReference>
<dbReference type="Proteomes" id="UP001269081">
    <property type="component" value="Unassembled WGS sequence"/>
</dbReference>
<name>A0ABU1YC01_9FLAO</name>
<organism evidence="1 2">
    <name type="scientific">Flavobacterium piscis</name>
    <dbReference type="NCBI Taxonomy" id="1114874"/>
    <lineage>
        <taxon>Bacteria</taxon>
        <taxon>Pseudomonadati</taxon>
        <taxon>Bacteroidota</taxon>
        <taxon>Flavobacteriia</taxon>
        <taxon>Flavobacteriales</taxon>
        <taxon>Flavobacteriaceae</taxon>
        <taxon>Flavobacterium</taxon>
    </lineage>
</organism>
<sequence length="124" mass="14468">MRGVNLDSLLGISEHQSVLKNLLENLEHFELTEETIKNIHGSLMSSPLSWETDFKPELVGNYRNVPTIGSREPFFENKEYAPHYNLEFIMTSYLNLFNSKLKDIDNSNYDKHLLTGIVYFHNNF</sequence>
<reference evidence="1 2" key="1">
    <citation type="submission" date="2023-07" db="EMBL/GenBank/DDBJ databases">
        <title>Sorghum-associated microbial communities from plants grown in Nebraska, USA.</title>
        <authorList>
            <person name="Schachtman D."/>
        </authorList>
    </citation>
    <scope>NUCLEOTIDE SEQUENCE [LARGE SCALE GENOMIC DNA]</scope>
    <source>
        <strain evidence="1 2">4129</strain>
    </source>
</reference>
<evidence type="ECO:0000313" key="1">
    <source>
        <dbReference type="EMBL" id="MDR7211031.1"/>
    </source>
</evidence>
<evidence type="ECO:0000313" key="2">
    <source>
        <dbReference type="Proteomes" id="UP001269081"/>
    </source>
</evidence>
<dbReference type="InterPro" id="IPR036597">
    <property type="entry name" value="Fido-like_dom_sf"/>
</dbReference>
<accession>A0ABU1YC01</accession>
<protein>
    <submittedName>
        <fullName evidence="1">Uncharacterized protein</fullName>
    </submittedName>
</protein>
<proteinExistence type="predicted"/>
<comment type="caution">
    <text evidence="1">The sequence shown here is derived from an EMBL/GenBank/DDBJ whole genome shotgun (WGS) entry which is preliminary data.</text>
</comment>
<dbReference type="Gene3D" id="1.10.3290.10">
    <property type="entry name" value="Fido-like domain"/>
    <property type="match status" value="1"/>
</dbReference>